<dbReference type="CDD" id="cd00487">
    <property type="entry name" value="Pep_deformylase"/>
    <property type="match status" value="1"/>
</dbReference>
<dbReference type="PANTHER" id="PTHR10458">
    <property type="entry name" value="PEPTIDE DEFORMYLASE"/>
    <property type="match status" value="1"/>
</dbReference>
<keyword evidence="2" id="KW-0648">Protein biosynthesis</keyword>
<dbReference type="PANTHER" id="PTHR10458:SF22">
    <property type="entry name" value="PEPTIDE DEFORMYLASE"/>
    <property type="match status" value="1"/>
</dbReference>
<sequence>MPDQAQPGTDTRPEQAAFIAEFRRWRDVRGLSRAALAKAMDYSRSYVSKVESGGEQASREFARAADSALNAGGALRRAWREQQALRGGATRTPSPPPVPVIEPATGLLVEHDHAELRYEQGFYTATMRRKIVNTGDAPITRYLIRISVDRFPDDPRRSNDLYRDNPLDWEELGLRAWHGEGRHEPMRWSVQHDRDAFKEVWLQFANESGRFPLYPGQSTWIEYTYRVPDDKWGHWFRRAVRLPTHRLSISLDFPAALDPSVWGLHTSMTAESMPFQTAIDTHERDGRRIHSWSTDDPPLHARYRLEWHFRNDERRQPVPPKPSQIMASLGVVQEGDPVLRRPAREFDLPSEAADAQRVISELRLAGDRVVRAHTFGKGMGVAAPQLGIERAAAIIRPPGSSEPITLLNPRVIEASDDTDEQYEGCLSFFDVRSLVPRPLMIHVAHQDLNGERRITVFERGVARLVAHEIDHLDGVLCRDYLGERAQPIPVEQYRSSGQAWSYSSPQG</sequence>
<name>A0ABT1JLY9_ACTCY</name>
<dbReference type="EC" id="3.5.1.88" evidence="2"/>
<reference evidence="4 5" key="1">
    <citation type="submission" date="2022-06" db="EMBL/GenBank/DDBJ databases">
        <title>Genomic Encyclopedia of Type Strains, Phase I: the one thousand microbial genomes (KMG-I) project.</title>
        <authorList>
            <person name="Kyrpides N."/>
        </authorList>
    </citation>
    <scope>NUCLEOTIDE SEQUENCE [LARGE SCALE GENOMIC DNA]</scope>
    <source>
        <strain evidence="4 5">DSM 43889</strain>
    </source>
</reference>
<dbReference type="Gene3D" id="3.90.45.10">
    <property type="entry name" value="Peptide deformylase"/>
    <property type="match status" value="1"/>
</dbReference>
<feature type="binding site" evidence="2">
    <location>
        <position position="425"/>
    </location>
    <ligand>
        <name>Fe cation</name>
        <dbReference type="ChEBI" id="CHEBI:24875"/>
    </ligand>
</feature>
<keyword evidence="2" id="KW-0408">Iron</keyword>
<protein>
    <recommendedName>
        <fullName evidence="2">Peptide deformylase</fullName>
        <shortName evidence="2">PDF</shortName>
        <ecNumber evidence="2">3.5.1.88</ecNumber>
    </recommendedName>
    <alternativeName>
        <fullName evidence="2">Polypeptide deformylase</fullName>
    </alternativeName>
</protein>
<feature type="binding site" evidence="2">
    <location>
        <position position="467"/>
    </location>
    <ligand>
        <name>Fe cation</name>
        <dbReference type="ChEBI" id="CHEBI:24875"/>
    </ligand>
</feature>
<keyword evidence="2" id="KW-0479">Metal-binding</keyword>
<gene>
    <name evidence="2" type="primary">def</name>
    <name evidence="4" type="ORF">G443_003617</name>
</gene>
<keyword evidence="2" id="KW-0378">Hydrolase</keyword>
<dbReference type="SMART" id="SM00530">
    <property type="entry name" value="HTH_XRE"/>
    <property type="match status" value="1"/>
</dbReference>
<dbReference type="InterPro" id="IPR001387">
    <property type="entry name" value="Cro/C1-type_HTH"/>
</dbReference>
<dbReference type="CDD" id="cd00093">
    <property type="entry name" value="HTH_XRE"/>
    <property type="match status" value="1"/>
</dbReference>
<feature type="binding site" evidence="2">
    <location>
        <position position="471"/>
    </location>
    <ligand>
        <name>Fe cation</name>
        <dbReference type="ChEBI" id="CHEBI:24875"/>
    </ligand>
</feature>
<dbReference type="Proteomes" id="UP000791080">
    <property type="component" value="Unassembled WGS sequence"/>
</dbReference>
<comment type="cofactor">
    <cofactor evidence="2">
        <name>Fe(2+)</name>
        <dbReference type="ChEBI" id="CHEBI:29033"/>
    </cofactor>
    <text evidence="2">Binds 1 Fe(2+) ion.</text>
</comment>
<dbReference type="RefSeq" id="WP_026419580.1">
    <property type="nucleotide sequence ID" value="NZ_AUBJ02000001.1"/>
</dbReference>
<dbReference type="PROSITE" id="PS50943">
    <property type="entry name" value="HTH_CROC1"/>
    <property type="match status" value="1"/>
</dbReference>
<keyword evidence="5" id="KW-1185">Reference proteome</keyword>
<dbReference type="InterPro" id="IPR010982">
    <property type="entry name" value="Lambda_DNA-bd_dom_sf"/>
</dbReference>
<dbReference type="HAMAP" id="MF_00163">
    <property type="entry name" value="Pep_deformylase"/>
    <property type="match status" value="1"/>
</dbReference>
<dbReference type="SUPFAM" id="SSF56420">
    <property type="entry name" value="Peptide deformylase"/>
    <property type="match status" value="1"/>
</dbReference>
<evidence type="ECO:0000313" key="4">
    <source>
        <dbReference type="EMBL" id="MCP2333347.1"/>
    </source>
</evidence>
<accession>A0ABT1JLY9</accession>
<proteinExistence type="inferred from homology"/>
<feature type="domain" description="HTH cro/C1-type" evidence="3">
    <location>
        <begin position="22"/>
        <end position="53"/>
    </location>
</feature>
<dbReference type="Gene3D" id="1.10.260.40">
    <property type="entry name" value="lambda repressor-like DNA-binding domains"/>
    <property type="match status" value="1"/>
</dbReference>
<dbReference type="Pfam" id="PF01327">
    <property type="entry name" value="Pep_deformylase"/>
    <property type="match status" value="1"/>
</dbReference>
<feature type="active site" evidence="2">
    <location>
        <position position="468"/>
    </location>
</feature>
<comment type="function">
    <text evidence="2">Removes the formyl group from the N-terminal Met of newly synthesized proteins. Requires at least a dipeptide for an efficient rate of reaction. N-terminal L-methionine is a prerequisite for activity but the enzyme has broad specificity at other positions.</text>
</comment>
<comment type="catalytic activity">
    <reaction evidence="2">
        <text>N-terminal N-formyl-L-methionyl-[peptide] + H2O = N-terminal L-methionyl-[peptide] + formate</text>
        <dbReference type="Rhea" id="RHEA:24420"/>
        <dbReference type="Rhea" id="RHEA-COMP:10639"/>
        <dbReference type="Rhea" id="RHEA-COMP:10640"/>
        <dbReference type="ChEBI" id="CHEBI:15377"/>
        <dbReference type="ChEBI" id="CHEBI:15740"/>
        <dbReference type="ChEBI" id="CHEBI:49298"/>
        <dbReference type="ChEBI" id="CHEBI:64731"/>
        <dbReference type="EC" id="3.5.1.88"/>
    </reaction>
</comment>
<comment type="caution">
    <text evidence="4">The sequence shown here is derived from an EMBL/GenBank/DDBJ whole genome shotgun (WGS) entry which is preliminary data.</text>
</comment>
<dbReference type="Pfam" id="PF13560">
    <property type="entry name" value="HTH_31"/>
    <property type="match status" value="1"/>
</dbReference>
<evidence type="ECO:0000259" key="3">
    <source>
        <dbReference type="PROSITE" id="PS50943"/>
    </source>
</evidence>
<dbReference type="InterPro" id="IPR036821">
    <property type="entry name" value="Peptide_deformylase_sf"/>
</dbReference>
<evidence type="ECO:0000256" key="2">
    <source>
        <dbReference type="HAMAP-Rule" id="MF_00163"/>
    </source>
</evidence>
<evidence type="ECO:0000313" key="5">
    <source>
        <dbReference type="Proteomes" id="UP000791080"/>
    </source>
</evidence>
<dbReference type="EMBL" id="AUBJ02000001">
    <property type="protein sequence ID" value="MCP2333347.1"/>
    <property type="molecule type" value="Genomic_DNA"/>
</dbReference>
<comment type="similarity">
    <text evidence="1 2">Belongs to the polypeptide deformylase family.</text>
</comment>
<dbReference type="PRINTS" id="PR01576">
    <property type="entry name" value="PDEFORMYLASE"/>
</dbReference>
<organism evidence="4 5">
    <name type="scientific">Actinoalloteichus caeruleus DSM 43889</name>
    <dbReference type="NCBI Taxonomy" id="1120930"/>
    <lineage>
        <taxon>Bacteria</taxon>
        <taxon>Bacillati</taxon>
        <taxon>Actinomycetota</taxon>
        <taxon>Actinomycetes</taxon>
        <taxon>Pseudonocardiales</taxon>
        <taxon>Pseudonocardiaceae</taxon>
        <taxon>Actinoalloteichus</taxon>
        <taxon>Actinoalloteichus cyanogriseus</taxon>
    </lineage>
</organism>
<dbReference type="SUPFAM" id="SSF47413">
    <property type="entry name" value="lambda repressor-like DNA-binding domains"/>
    <property type="match status" value="1"/>
</dbReference>
<dbReference type="InterPro" id="IPR023635">
    <property type="entry name" value="Peptide_deformylase"/>
</dbReference>
<evidence type="ECO:0000256" key="1">
    <source>
        <dbReference type="ARBA" id="ARBA00010759"/>
    </source>
</evidence>